<protein>
    <submittedName>
        <fullName evidence="1">Uncharacterized protein</fullName>
    </submittedName>
</protein>
<sequence length="19" mass="2053">MVILRRARPPASAPTSNES</sequence>
<evidence type="ECO:0000313" key="1">
    <source>
        <dbReference type="EMBL" id="JAH29356.1"/>
    </source>
</evidence>
<proteinExistence type="predicted"/>
<reference evidence="1" key="2">
    <citation type="journal article" date="2015" name="Fish Shellfish Immunol.">
        <title>Early steps in the European eel (Anguilla anguilla)-Vibrio vulnificus interaction in the gills: Role of the RtxA13 toxin.</title>
        <authorList>
            <person name="Callol A."/>
            <person name="Pajuelo D."/>
            <person name="Ebbesson L."/>
            <person name="Teles M."/>
            <person name="MacKenzie S."/>
            <person name="Amaro C."/>
        </authorList>
    </citation>
    <scope>NUCLEOTIDE SEQUENCE</scope>
</reference>
<accession>A0A0E9RJP0</accession>
<organism evidence="1">
    <name type="scientific">Anguilla anguilla</name>
    <name type="common">European freshwater eel</name>
    <name type="synonym">Muraena anguilla</name>
    <dbReference type="NCBI Taxonomy" id="7936"/>
    <lineage>
        <taxon>Eukaryota</taxon>
        <taxon>Metazoa</taxon>
        <taxon>Chordata</taxon>
        <taxon>Craniata</taxon>
        <taxon>Vertebrata</taxon>
        <taxon>Euteleostomi</taxon>
        <taxon>Actinopterygii</taxon>
        <taxon>Neopterygii</taxon>
        <taxon>Teleostei</taxon>
        <taxon>Anguilliformes</taxon>
        <taxon>Anguillidae</taxon>
        <taxon>Anguilla</taxon>
    </lineage>
</organism>
<dbReference type="AlphaFoldDB" id="A0A0E9RJP0"/>
<reference evidence="1" key="1">
    <citation type="submission" date="2014-11" db="EMBL/GenBank/DDBJ databases">
        <authorList>
            <person name="Amaro Gonzalez C."/>
        </authorList>
    </citation>
    <scope>NUCLEOTIDE SEQUENCE</scope>
</reference>
<name>A0A0E9RJP0_ANGAN</name>
<dbReference type="EMBL" id="GBXM01079221">
    <property type="protein sequence ID" value="JAH29356.1"/>
    <property type="molecule type" value="Transcribed_RNA"/>
</dbReference>